<dbReference type="Proteomes" id="UP001160390">
    <property type="component" value="Unassembled WGS sequence"/>
</dbReference>
<dbReference type="EMBL" id="CABFNP030001307">
    <property type="protein sequence ID" value="CAI6099125.1"/>
    <property type="molecule type" value="Genomic_DNA"/>
</dbReference>
<evidence type="ECO:0000313" key="2">
    <source>
        <dbReference type="Proteomes" id="UP001160390"/>
    </source>
</evidence>
<proteinExistence type="predicted"/>
<evidence type="ECO:0000313" key="1">
    <source>
        <dbReference type="EMBL" id="CAI6099125.1"/>
    </source>
</evidence>
<reference evidence="1" key="1">
    <citation type="submission" date="2023-01" db="EMBL/GenBank/DDBJ databases">
        <authorList>
            <person name="Piombo E."/>
        </authorList>
    </citation>
    <scope>NUCLEOTIDE SEQUENCE</scope>
</reference>
<sequence>MDNFAALLIAYLSEASSVLVITNFIDNFDLVSKVLQSKSNEVVSASHLPTVTDAALWIHNPATFHWQFGEPNLFHLTSLLIKWLCPKNLSKILILTESLKFLHLSRYYITKTGDTWKLSTLNFDDIIRELYLIKHTIEKLRIGF</sequence>
<accession>A0AA35QBW1</accession>
<gene>
    <name evidence="1" type="ORF">CCHLO57077_00014411</name>
</gene>
<organism evidence="1 2">
    <name type="scientific">Clonostachys chloroleuca</name>
    <dbReference type="NCBI Taxonomy" id="1926264"/>
    <lineage>
        <taxon>Eukaryota</taxon>
        <taxon>Fungi</taxon>
        <taxon>Dikarya</taxon>
        <taxon>Ascomycota</taxon>
        <taxon>Pezizomycotina</taxon>
        <taxon>Sordariomycetes</taxon>
        <taxon>Hypocreomycetidae</taxon>
        <taxon>Hypocreales</taxon>
        <taxon>Bionectriaceae</taxon>
        <taxon>Clonostachys</taxon>
    </lineage>
</organism>
<name>A0AA35QBW1_9HYPO</name>
<protein>
    <submittedName>
        <fullName evidence="1">Uncharacterized protein</fullName>
    </submittedName>
</protein>
<comment type="caution">
    <text evidence="1">The sequence shown here is derived from an EMBL/GenBank/DDBJ whole genome shotgun (WGS) entry which is preliminary data.</text>
</comment>
<dbReference type="AlphaFoldDB" id="A0AA35QBW1"/>
<keyword evidence="2" id="KW-1185">Reference proteome</keyword>